<proteinExistence type="inferred from homology"/>
<dbReference type="Pfam" id="PF00378">
    <property type="entry name" value="ECH_1"/>
    <property type="match status" value="1"/>
</dbReference>
<evidence type="ECO:0000313" key="4">
    <source>
        <dbReference type="Proteomes" id="UP001501231"/>
    </source>
</evidence>
<comment type="similarity">
    <text evidence="1">Belongs to the enoyl-CoA hydratase/isomerase family.</text>
</comment>
<accession>A0ABN3K490</accession>
<evidence type="ECO:0000259" key="2">
    <source>
        <dbReference type="Pfam" id="PF12680"/>
    </source>
</evidence>
<dbReference type="Gene3D" id="3.90.226.10">
    <property type="entry name" value="2-enoyl-CoA Hydratase, Chain A, domain 1"/>
    <property type="match status" value="1"/>
</dbReference>
<dbReference type="SUPFAM" id="SSF54427">
    <property type="entry name" value="NTF2-like"/>
    <property type="match status" value="1"/>
</dbReference>
<dbReference type="RefSeq" id="WP_344595901.1">
    <property type="nucleotide sequence ID" value="NZ_BAAARW010000035.1"/>
</dbReference>
<dbReference type="InterPro" id="IPR051053">
    <property type="entry name" value="ECH/Chromodomain_protein"/>
</dbReference>
<protein>
    <recommendedName>
        <fullName evidence="2">SnoaL-like domain-containing protein</fullName>
    </recommendedName>
</protein>
<sequence length="401" mass="43478">MTEPLLRAVDDGVAVLTFNRPDSANAWSVDLHVAYLEALRELALDERVRAVVVTGTGKHFCVGADISLLDAVQNGEELPPELASESFLEPIDFPKPLIAAVNGSAAGIGFIHTLLCDVRFASERALFTTSFAQRGLVAEHGVSWLLPQVVGRGHALDLLLSARRVGAAEAERIGLVHRVVPAEELTATAVAYARQLADTCSPAAMQAIKKQVTRHATLQLMEAENETLPLVDRSLTGADFKEGVLSFVERRAPRFPPLGRGTSFDDLPPVDPGAVAETFFAATARNDWDAALALMSPQVRLATYPGRPPATGVEGLAEQWQWLRDAAGPWEYDDVRRLVAGNGFCEQHLVRFTELGVELEACVVGLLDDQGLIVSMEEYADGTALREAVERRRAEEPESAR</sequence>
<dbReference type="InterPro" id="IPR037401">
    <property type="entry name" value="SnoaL-like"/>
</dbReference>
<keyword evidence="4" id="KW-1185">Reference proteome</keyword>
<dbReference type="EMBL" id="BAAARW010000035">
    <property type="protein sequence ID" value="GAA2448069.1"/>
    <property type="molecule type" value="Genomic_DNA"/>
</dbReference>
<evidence type="ECO:0000313" key="3">
    <source>
        <dbReference type="EMBL" id="GAA2448069.1"/>
    </source>
</evidence>
<dbReference type="InterPro" id="IPR032710">
    <property type="entry name" value="NTF2-like_dom_sf"/>
</dbReference>
<dbReference type="CDD" id="cd06558">
    <property type="entry name" value="crotonase-like"/>
    <property type="match status" value="1"/>
</dbReference>
<dbReference type="Pfam" id="PF12680">
    <property type="entry name" value="SnoaL_2"/>
    <property type="match status" value="1"/>
</dbReference>
<dbReference type="Gene3D" id="3.10.450.50">
    <property type="match status" value="1"/>
</dbReference>
<evidence type="ECO:0000256" key="1">
    <source>
        <dbReference type="ARBA" id="ARBA00005254"/>
    </source>
</evidence>
<dbReference type="SUPFAM" id="SSF52096">
    <property type="entry name" value="ClpP/crotonase"/>
    <property type="match status" value="1"/>
</dbReference>
<dbReference type="PANTHER" id="PTHR43684">
    <property type="match status" value="1"/>
</dbReference>
<dbReference type="InterPro" id="IPR001753">
    <property type="entry name" value="Enoyl-CoA_hydra/iso"/>
</dbReference>
<dbReference type="Proteomes" id="UP001501231">
    <property type="component" value="Unassembled WGS sequence"/>
</dbReference>
<dbReference type="PANTHER" id="PTHR43684:SF4">
    <property type="entry name" value="ENOYL-COA HYDRATASE_ISOMERASE FAMILY PROTEIN (AFU_ORTHOLOGUE AFUA_1G01890)"/>
    <property type="match status" value="1"/>
</dbReference>
<feature type="domain" description="SnoaL-like" evidence="2">
    <location>
        <begin position="277"/>
        <end position="375"/>
    </location>
</feature>
<organism evidence="3 4">
    <name type="scientific">Actinomadura vinacea</name>
    <dbReference type="NCBI Taxonomy" id="115336"/>
    <lineage>
        <taxon>Bacteria</taxon>
        <taxon>Bacillati</taxon>
        <taxon>Actinomycetota</taxon>
        <taxon>Actinomycetes</taxon>
        <taxon>Streptosporangiales</taxon>
        <taxon>Thermomonosporaceae</taxon>
        <taxon>Actinomadura</taxon>
    </lineage>
</organism>
<gene>
    <name evidence="3" type="ORF">GCM10010191_76820</name>
</gene>
<name>A0ABN3K490_9ACTN</name>
<dbReference type="InterPro" id="IPR029045">
    <property type="entry name" value="ClpP/crotonase-like_dom_sf"/>
</dbReference>
<reference evidence="3 4" key="1">
    <citation type="journal article" date="2019" name="Int. J. Syst. Evol. Microbiol.">
        <title>The Global Catalogue of Microorganisms (GCM) 10K type strain sequencing project: providing services to taxonomists for standard genome sequencing and annotation.</title>
        <authorList>
            <consortium name="The Broad Institute Genomics Platform"/>
            <consortium name="The Broad Institute Genome Sequencing Center for Infectious Disease"/>
            <person name="Wu L."/>
            <person name="Ma J."/>
        </authorList>
    </citation>
    <scope>NUCLEOTIDE SEQUENCE [LARGE SCALE GENOMIC DNA]</scope>
    <source>
        <strain evidence="3 4">JCM 3325</strain>
    </source>
</reference>
<comment type="caution">
    <text evidence="3">The sequence shown here is derived from an EMBL/GenBank/DDBJ whole genome shotgun (WGS) entry which is preliminary data.</text>
</comment>